<accession>A0AAD9XTD9</accession>
<evidence type="ECO:0000256" key="1">
    <source>
        <dbReference type="ARBA" id="ARBA00022737"/>
    </source>
</evidence>
<keyword evidence="1" id="KW-0677">Repeat</keyword>
<feature type="repeat" description="PPR" evidence="2">
    <location>
        <begin position="68"/>
        <end position="102"/>
    </location>
</feature>
<dbReference type="EMBL" id="JANJYI010000001">
    <property type="protein sequence ID" value="KAK2665073.1"/>
    <property type="molecule type" value="Genomic_DNA"/>
</dbReference>
<dbReference type="Pfam" id="PF13041">
    <property type="entry name" value="PPR_2"/>
    <property type="match status" value="1"/>
</dbReference>
<dbReference type="FunFam" id="1.25.40.10:FF:000090">
    <property type="entry name" value="Pentatricopeptide repeat-containing protein, chloroplastic"/>
    <property type="match status" value="1"/>
</dbReference>
<dbReference type="NCBIfam" id="TIGR00756">
    <property type="entry name" value="PPR"/>
    <property type="match status" value="1"/>
</dbReference>
<dbReference type="GO" id="GO:0009451">
    <property type="term" value="P:RNA modification"/>
    <property type="evidence" value="ECO:0007669"/>
    <property type="project" value="InterPro"/>
</dbReference>
<reference evidence="3" key="1">
    <citation type="journal article" date="2023" name="Plant J.">
        <title>Genome sequences and population genomics provide insights into the demographic history, inbreeding, and mutation load of two 'living fossil' tree species of Dipteronia.</title>
        <authorList>
            <person name="Feng Y."/>
            <person name="Comes H.P."/>
            <person name="Chen J."/>
            <person name="Zhu S."/>
            <person name="Lu R."/>
            <person name="Zhang X."/>
            <person name="Li P."/>
            <person name="Qiu J."/>
            <person name="Olsen K.M."/>
            <person name="Qiu Y."/>
        </authorList>
    </citation>
    <scope>NUCLEOTIDE SEQUENCE</scope>
    <source>
        <strain evidence="3">KIB01</strain>
    </source>
</reference>
<dbReference type="InterPro" id="IPR046960">
    <property type="entry name" value="PPR_At4g14850-like_plant"/>
</dbReference>
<protein>
    <recommendedName>
        <fullName evidence="5">DYW domain-containing protein</fullName>
    </recommendedName>
</protein>
<dbReference type="Proteomes" id="UP001280121">
    <property type="component" value="Unassembled WGS sequence"/>
</dbReference>
<evidence type="ECO:0000313" key="3">
    <source>
        <dbReference type="EMBL" id="KAK2665073.1"/>
    </source>
</evidence>
<dbReference type="PROSITE" id="PS51375">
    <property type="entry name" value="PPR"/>
    <property type="match status" value="1"/>
</dbReference>
<sequence length="335" mass="38097">MPNQWTWVSILQAYSHVGALQEGMRIQGRVIKDRLYLYVSVGTCLVDMYGKCGRLEDAMSLFYQIPRTSVPWNAIIYCHGIHGYGDKALKLFREMLDEGVKPDHIAFVSLLSACIHSGLVGEGQWCFHMMQEECGIKPHLKQYGCMVDLFGRAGQLKMAYDFIINMPIRPDSSVWGALLGACQIHGNIELGAYASDRLFELDSENVGYYALMSNMYANVGKWKRAEKVRSLARDRGFKKTPGWSTVEVNRKVEVFYTRNQTCPKCDEIYHDLRILTAKMKTLGYVPDYSFVLQGVEDDDENEHIHSIHTERLATLKNNDQCSVCVHLPIHQVVGV</sequence>
<dbReference type="PANTHER" id="PTHR47926">
    <property type="entry name" value="PENTATRICOPEPTIDE REPEAT-CONTAINING PROTEIN"/>
    <property type="match status" value="1"/>
</dbReference>
<dbReference type="Pfam" id="PF20431">
    <property type="entry name" value="E_motif"/>
    <property type="match status" value="1"/>
</dbReference>
<name>A0AAD9XTD9_9ROSI</name>
<dbReference type="Pfam" id="PF01535">
    <property type="entry name" value="PPR"/>
    <property type="match status" value="2"/>
</dbReference>
<proteinExistence type="predicted"/>
<keyword evidence="4" id="KW-1185">Reference proteome</keyword>
<comment type="caution">
    <text evidence="3">The sequence shown here is derived from an EMBL/GenBank/DDBJ whole genome shotgun (WGS) entry which is preliminary data.</text>
</comment>
<evidence type="ECO:0000256" key="2">
    <source>
        <dbReference type="PROSITE-ProRule" id="PRU00708"/>
    </source>
</evidence>
<dbReference type="PANTHER" id="PTHR47926:SF486">
    <property type="entry name" value="(WILD MALAYSIAN BANANA) HYPOTHETICAL PROTEIN"/>
    <property type="match status" value="1"/>
</dbReference>
<dbReference type="Gene3D" id="1.25.40.10">
    <property type="entry name" value="Tetratricopeptide repeat domain"/>
    <property type="match status" value="2"/>
</dbReference>
<dbReference type="AlphaFoldDB" id="A0AAD9XTD9"/>
<dbReference type="InterPro" id="IPR046848">
    <property type="entry name" value="E_motif"/>
</dbReference>
<organism evidence="3 4">
    <name type="scientific">Dipteronia dyeriana</name>
    <dbReference type="NCBI Taxonomy" id="168575"/>
    <lineage>
        <taxon>Eukaryota</taxon>
        <taxon>Viridiplantae</taxon>
        <taxon>Streptophyta</taxon>
        <taxon>Embryophyta</taxon>
        <taxon>Tracheophyta</taxon>
        <taxon>Spermatophyta</taxon>
        <taxon>Magnoliopsida</taxon>
        <taxon>eudicotyledons</taxon>
        <taxon>Gunneridae</taxon>
        <taxon>Pentapetalae</taxon>
        <taxon>rosids</taxon>
        <taxon>malvids</taxon>
        <taxon>Sapindales</taxon>
        <taxon>Sapindaceae</taxon>
        <taxon>Hippocastanoideae</taxon>
        <taxon>Acereae</taxon>
        <taxon>Dipteronia</taxon>
    </lineage>
</organism>
<evidence type="ECO:0000313" key="4">
    <source>
        <dbReference type="Proteomes" id="UP001280121"/>
    </source>
</evidence>
<dbReference type="GO" id="GO:0003723">
    <property type="term" value="F:RNA binding"/>
    <property type="evidence" value="ECO:0007669"/>
    <property type="project" value="InterPro"/>
</dbReference>
<dbReference type="InterPro" id="IPR011990">
    <property type="entry name" value="TPR-like_helical_dom_sf"/>
</dbReference>
<dbReference type="InterPro" id="IPR002885">
    <property type="entry name" value="PPR_rpt"/>
</dbReference>
<evidence type="ECO:0008006" key="5">
    <source>
        <dbReference type="Google" id="ProtNLM"/>
    </source>
</evidence>
<gene>
    <name evidence="3" type="ORF">Ddye_003647</name>
</gene>